<dbReference type="PANTHER" id="PTHR31814">
    <property type="match status" value="1"/>
</dbReference>
<proteinExistence type="predicted"/>
<comment type="pathway">
    <text evidence="1">Isoprenoid biosynthesis; isopentenyl diphosphate biosynthesis via mevalonate pathway; isopentenyl diphosphate from (R)-mevalonate: step 2/3.</text>
</comment>
<dbReference type="EC" id="2.7.4.2" evidence="2"/>
<dbReference type="GO" id="GO:0004631">
    <property type="term" value="F:phosphomevalonate kinase activity"/>
    <property type="evidence" value="ECO:0007669"/>
    <property type="project" value="UniProtKB-EC"/>
</dbReference>
<dbReference type="PANTHER" id="PTHR31814:SF2">
    <property type="entry name" value="PHOSPHOMEVALONATE KINASE"/>
    <property type="match status" value="1"/>
</dbReference>
<evidence type="ECO:0000256" key="6">
    <source>
        <dbReference type="ARBA" id="ARBA00022840"/>
    </source>
</evidence>
<feature type="domain" description="GHMP kinase N-terminal" evidence="7">
    <location>
        <begin position="85"/>
        <end position="175"/>
    </location>
</feature>
<dbReference type="InterPro" id="IPR020568">
    <property type="entry name" value="Ribosomal_Su5_D2-typ_SF"/>
</dbReference>
<reference evidence="9 10" key="1">
    <citation type="journal article" date="2012" name="PLoS ONE">
        <title>Complete Genome and Transcriptomes of Streptococcus parasanguinis FW213: Phylogenic Relations and Potential Virulence Mechanisms.</title>
        <authorList>
            <person name="Geng J."/>
            <person name="Chiu C.H."/>
            <person name="Tang P."/>
            <person name="Chen Y."/>
            <person name="Shieh H.R."/>
            <person name="Hu S."/>
            <person name="Chen Y.Y."/>
        </authorList>
    </citation>
    <scope>NUCLEOTIDE SEQUENCE [LARGE SCALE GENOMIC DNA]</scope>
    <source>
        <strain evidence="9 10">FW213</strain>
    </source>
</reference>
<keyword evidence="4" id="KW-0547">Nucleotide-binding</keyword>
<dbReference type="eggNOG" id="COG1577">
    <property type="taxonomic scope" value="Bacteria"/>
</dbReference>
<dbReference type="SUPFAM" id="SSF54211">
    <property type="entry name" value="Ribosomal protein S5 domain 2-like"/>
    <property type="match status" value="1"/>
</dbReference>
<evidence type="ECO:0000256" key="4">
    <source>
        <dbReference type="ARBA" id="ARBA00022741"/>
    </source>
</evidence>
<protein>
    <recommendedName>
        <fullName evidence="2">phosphomevalonate kinase</fullName>
        <ecNumber evidence="2">2.7.4.2</ecNumber>
    </recommendedName>
</protein>
<dbReference type="PATRIC" id="fig|1114965.3.peg.1746"/>
<dbReference type="InterPro" id="IPR035102">
    <property type="entry name" value="Phosphomevalonate_kinase"/>
</dbReference>
<dbReference type="GO" id="GO:0005524">
    <property type="term" value="F:ATP binding"/>
    <property type="evidence" value="ECO:0007669"/>
    <property type="project" value="UniProtKB-KW"/>
</dbReference>
<dbReference type="Pfam" id="PF08544">
    <property type="entry name" value="GHMP_kinases_C"/>
    <property type="match status" value="1"/>
</dbReference>
<sequence>MTPAIGPSYLRQRTLKMKTKYQVQTGGKLYLAGEYAVLTPGYGAVIQFIPIYLSATIQEATAYQLASDLFGYQVDLTPNKDYALIQETIQLMEEWLKDQGIAPKPFDLHLRGTLGEEGKKYGIGSSGSVVLLVIKAMAALYELDLHPDLLFRLAAVVLVQRGDNGSMGDLACIAYEDLIYYQSFDRAWLHEVLTSQPLSQVLDLDWDYQICSIQPAISYDFLVGWTKEPAISSDLIRQIKGAIKEDFLKESQTAVKNLEKGLREGNQREIEASIQRADKNLKSLNHLIYTPALKVLQQAAEGLSACAKSSGAGGGDCGIALSFDPVETQTLIDRWKEQDIEVIYQERMGDS</sequence>
<evidence type="ECO:0000313" key="10">
    <source>
        <dbReference type="Proteomes" id="UP000002865"/>
    </source>
</evidence>
<evidence type="ECO:0000259" key="7">
    <source>
        <dbReference type="Pfam" id="PF00288"/>
    </source>
</evidence>
<accession>I1ZP00</accession>
<dbReference type="InterPro" id="IPR036554">
    <property type="entry name" value="GHMP_kinase_C_sf"/>
</dbReference>
<organism evidence="9 10">
    <name type="scientific">Streptococcus parasanguinis FW213</name>
    <dbReference type="NCBI Taxonomy" id="1114965"/>
    <lineage>
        <taxon>Bacteria</taxon>
        <taxon>Bacillati</taxon>
        <taxon>Bacillota</taxon>
        <taxon>Bacilli</taxon>
        <taxon>Lactobacillales</taxon>
        <taxon>Streptococcaceae</taxon>
        <taxon>Streptococcus</taxon>
    </lineage>
</organism>
<dbReference type="KEGG" id="scf:Spaf_1826"/>
<dbReference type="EMBL" id="CP003122">
    <property type="protein sequence ID" value="AFJ26774.1"/>
    <property type="molecule type" value="Genomic_DNA"/>
</dbReference>
<dbReference type="Gene3D" id="3.30.230.10">
    <property type="match status" value="1"/>
</dbReference>
<dbReference type="InterPro" id="IPR005917">
    <property type="entry name" value="Pmev_kinase_bact"/>
</dbReference>
<dbReference type="STRING" id="1114965.Spaf_1826"/>
<dbReference type="Gene3D" id="3.30.70.890">
    <property type="entry name" value="GHMP kinase, C-terminal domain"/>
    <property type="match status" value="1"/>
</dbReference>
<evidence type="ECO:0000313" key="9">
    <source>
        <dbReference type="EMBL" id="AFJ26774.1"/>
    </source>
</evidence>
<dbReference type="InterPro" id="IPR013750">
    <property type="entry name" value="GHMP_kinase_C_dom"/>
</dbReference>
<dbReference type="HOGENOM" id="CLU_017814_7_0_9"/>
<dbReference type="UniPathway" id="UPA00057">
    <property type="reaction ID" value="UER00099"/>
</dbReference>
<evidence type="ECO:0000256" key="2">
    <source>
        <dbReference type="ARBA" id="ARBA00012958"/>
    </source>
</evidence>
<feature type="domain" description="GHMP kinase C-terminal" evidence="8">
    <location>
        <begin position="260"/>
        <end position="338"/>
    </location>
</feature>
<dbReference type="SUPFAM" id="SSF55060">
    <property type="entry name" value="GHMP Kinase, C-terminal domain"/>
    <property type="match status" value="1"/>
</dbReference>
<dbReference type="Proteomes" id="UP000002865">
    <property type="component" value="Chromosome"/>
</dbReference>
<dbReference type="InterPro" id="IPR006204">
    <property type="entry name" value="GHMP_kinase_N_dom"/>
</dbReference>
<dbReference type="Pfam" id="PF00288">
    <property type="entry name" value="GHMP_kinases_N"/>
    <property type="match status" value="1"/>
</dbReference>
<keyword evidence="5 9" id="KW-0418">Kinase</keyword>
<dbReference type="GO" id="GO:0019287">
    <property type="term" value="P:isopentenyl diphosphate biosynthetic process, mevalonate pathway"/>
    <property type="evidence" value="ECO:0007669"/>
    <property type="project" value="UniProtKB-UniPathway"/>
</dbReference>
<dbReference type="AlphaFoldDB" id="I1ZP00"/>
<keyword evidence="3" id="KW-0808">Transferase</keyword>
<evidence type="ECO:0000259" key="8">
    <source>
        <dbReference type="Pfam" id="PF08544"/>
    </source>
</evidence>
<evidence type="ECO:0000256" key="3">
    <source>
        <dbReference type="ARBA" id="ARBA00022679"/>
    </source>
</evidence>
<gene>
    <name evidence="9" type="primary">mvaK1</name>
    <name evidence="9" type="ORF">Spaf_1826</name>
</gene>
<name>I1ZP00_STRPA</name>
<dbReference type="NCBIfam" id="TIGR01220">
    <property type="entry name" value="Pmev_kin_Gr_pos"/>
    <property type="match status" value="1"/>
</dbReference>
<evidence type="ECO:0000256" key="5">
    <source>
        <dbReference type="ARBA" id="ARBA00022777"/>
    </source>
</evidence>
<dbReference type="InterPro" id="IPR014721">
    <property type="entry name" value="Ribsml_uS5_D2-typ_fold_subgr"/>
</dbReference>
<keyword evidence="6" id="KW-0067">ATP-binding</keyword>
<dbReference type="PaxDb" id="1114965-Spaf_1826"/>
<evidence type="ECO:0000256" key="1">
    <source>
        <dbReference type="ARBA" id="ARBA00005017"/>
    </source>
</evidence>